<evidence type="ECO:0000256" key="6">
    <source>
        <dbReference type="ARBA" id="ARBA00023136"/>
    </source>
</evidence>
<dbReference type="PROSITE" id="PS50846">
    <property type="entry name" value="HMA_2"/>
    <property type="match status" value="1"/>
</dbReference>
<evidence type="ECO:0000313" key="10">
    <source>
        <dbReference type="EMBL" id="PCH44481.1"/>
    </source>
</evidence>
<dbReference type="InterPro" id="IPR023214">
    <property type="entry name" value="HAD_sf"/>
</dbReference>
<evidence type="ECO:0000256" key="3">
    <source>
        <dbReference type="ARBA" id="ARBA00022723"/>
    </source>
</evidence>
<dbReference type="PANTHER" id="PTHR46594">
    <property type="entry name" value="P-TYPE CATION-TRANSPORTING ATPASE"/>
    <property type="match status" value="1"/>
</dbReference>
<evidence type="ECO:0000256" key="7">
    <source>
        <dbReference type="RuleBase" id="RU362081"/>
    </source>
</evidence>
<dbReference type="SUPFAM" id="SSF55008">
    <property type="entry name" value="HMA, heavy metal-associated domain"/>
    <property type="match status" value="1"/>
</dbReference>
<keyword evidence="2 7" id="KW-0812">Transmembrane</keyword>
<dbReference type="OMA" id="GCCTRIE"/>
<dbReference type="SFLD" id="SFLDG00002">
    <property type="entry name" value="C1.7:_P-type_atpase_like"/>
    <property type="match status" value="1"/>
</dbReference>
<feature type="transmembrane region" description="Helical" evidence="7">
    <location>
        <begin position="461"/>
        <end position="483"/>
    </location>
</feature>
<dbReference type="InterPro" id="IPR036163">
    <property type="entry name" value="HMA_dom_sf"/>
</dbReference>
<feature type="compositionally biased region" description="Basic and acidic residues" evidence="8">
    <location>
        <begin position="1"/>
        <end position="16"/>
    </location>
</feature>
<dbReference type="GO" id="GO:0019829">
    <property type="term" value="F:ATPase-coupled monoatomic cation transmembrane transporter activity"/>
    <property type="evidence" value="ECO:0007669"/>
    <property type="project" value="InterPro"/>
</dbReference>
<dbReference type="OrthoDB" id="432719at2759"/>
<dbReference type="FunFam" id="2.70.150.10:FF:000002">
    <property type="entry name" value="Copper-transporting ATPase 1, putative"/>
    <property type="match status" value="1"/>
</dbReference>
<dbReference type="GO" id="GO:0016887">
    <property type="term" value="F:ATP hydrolysis activity"/>
    <property type="evidence" value="ECO:0007669"/>
    <property type="project" value="InterPro"/>
</dbReference>
<dbReference type="InterPro" id="IPR036412">
    <property type="entry name" value="HAD-like_sf"/>
</dbReference>
<evidence type="ECO:0000313" key="11">
    <source>
        <dbReference type="Proteomes" id="UP000218811"/>
    </source>
</evidence>
<dbReference type="SUPFAM" id="SSF81653">
    <property type="entry name" value="Calcium ATPase, transduction domain A"/>
    <property type="match status" value="1"/>
</dbReference>
<dbReference type="GO" id="GO:0016020">
    <property type="term" value="C:membrane"/>
    <property type="evidence" value="ECO:0007669"/>
    <property type="project" value="UniProtKB-SubCell"/>
</dbReference>
<dbReference type="AlphaFoldDB" id="A0A2H3JRD0"/>
<reference evidence="10 11" key="1">
    <citation type="journal article" date="2012" name="Science">
        <title>The Paleozoic origin of enzymatic lignin decomposition reconstructed from 31 fungal genomes.</title>
        <authorList>
            <person name="Floudas D."/>
            <person name="Binder M."/>
            <person name="Riley R."/>
            <person name="Barry K."/>
            <person name="Blanchette R.A."/>
            <person name="Henrissat B."/>
            <person name="Martinez A.T."/>
            <person name="Otillar R."/>
            <person name="Spatafora J.W."/>
            <person name="Yadav J.S."/>
            <person name="Aerts A."/>
            <person name="Benoit I."/>
            <person name="Boyd A."/>
            <person name="Carlson A."/>
            <person name="Copeland A."/>
            <person name="Coutinho P.M."/>
            <person name="de Vries R.P."/>
            <person name="Ferreira P."/>
            <person name="Findley K."/>
            <person name="Foster B."/>
            <person name="Gaskell J."/>
            <person name="Glotzer D."/>
            <person name="Gorecki P."/>
            <person name="Heitman J."/>
            <person name="Hesse C."/>
            <person name="Hori C."/>
            <person name="Igarashi K."/>
            <person name="Jurgens J.A."/>
            <person name="Kallen N."/>
            <person name="Kersten P."/>
            <person name="Kohler A."/>
            <person name="Kuees U."/>
            <person name="Kumar T.K.A."/>
            <person name="Kuo A."/>
            <person name="LaButti K."/>
            <person name="Larrondo L.F."/>
            <person name="Lindquist E."/>
            <person name="Ling A."/>
            <person name="Lombard V."/>
            <person name="Lucas S."/>
            <person name="Lundell T."/>
            <person name="Martin R."/>
            <person name="McLaughlin D.J."/>
            <person name="Morgenstern I."/>
            <person name="Morin E."/>
            <person name="Murat C."/>
            <person name="Nagy L.G."/>
            <person name="Nolan M."/>
            <person name="Ohm R.A."/>
            <person name="Patyshakuliyeva A."/>
            <person name="Rokas A."/>
            <person name="Ruiz-Duenas F.J."/>
            <person name="Sabat G."/>
            <person name="Salamov A."/>
            <person name="Samejima M."/>
            <person name="Schmutz J."/>
            <person name="Slot J.C."/>
            <person name="St John F."/>
            <person name="Stenlid J."/>
            <person name="Sun H."/>
            <person name="Sun S."/>
            <person name="Syed K."/>
            <person name="Tsang A."/>
            <person name="Wiebenga A."/>
            <person name="Young D."/>
            <person name="Pisabarro A."/>
            <person name="Eastwood D.C."/>
            <person name="Martin F."/>
            <person name="Cullen D."/>
            <person name="Grigoriev I.V."/>
            <person name="Hibbett D.S."/>
        </authorList>
    </citation>
    <scope>NUCLEOTIDE SEQUENCE [LARGE SCALE GENOMIC DNA]</scope>
    <source>
        <strain evidence="10 11">MD-104</strain>
    </source>
</reference>
<dbReference type="GO" id="GO:0005524">
    <property type="term" value="F:ATP binding"/>
    <property type="evidence" value="ECO:0007669"/>
    <property type="project" value="UniProtKB-UniRule"/>
</dbReference>
<dbReference type="InterPro" id="IPR001757">
    <property type="entry name" value="P_typ_ATPase"/>
</dbReference>
<dbReference type="InterPro" id="IPR056236">
    <property type="entry name" value="HMA_PCA1"/>
</dbReference>
<dbReference type="InterPro" id="IPR008250">
    <property type="entry name" value="ATPase_P-typ_transduc_dom_A_sf"/>
</dbReference>
<dbReference type="PANTHER" id="PTHR46594:SF4">
    <property type="entry name" value="P-TYPE CATION-TRANSPORTING ATPASE"/>
    <property type="match status" value="1"/>
</dbReference>
<evidence type="ECO:0000256" key="5">
    <source>
        <dbReference type="ARBA" id="ARBA00022989"/>
    </source>
</evidence>
<dbReference type="Gene3D" id="2.70.150.10">
    <property type="entry name" value="Calcium-transporting ATPase, cytoplasmic transduction domain A"/>
    <property type="match status" value="1"/>
</dbReference>
<keyword evidence="7" id="KW-0547">Nucleotide-binding</keyword>
<keyword evidence="11" id="KW-1185">Reference proteome</keyword>
<dbReference type="Gene3D" id="3.30.70.100">
    <property type="match status" value="1"/>
</dbReference>
<feature type="transmembrane region" description="Helical" evidence="7">
    <location>
        <begin position="1059"/>
        <end position="1078"/>
    </location>
</feature>
<name>A0A2H3JRD0_WOLCO</name>
<dbReference type="Pfam" id="PF00122">
    <property type="entry name" value="E1-E2_ATPase"/>
    <property type="match status" value="1"/>
</dbReference>
<comment type="subcellular location">
    <subcellularLocation>
        <location evidence="1 7">Membrane</location>
    </subcellularLocation>
</comment>
<organism evidence="10 11">
    <name type="scientific">Wolfiporia cocos (strain MD-104)</name>
    <name type="common">Brown rot fungus</name>
    <dbReference type="NCBI Taxonomy" id="742152"/>
    <lineage>
        <taxon>Eukaryota</taxon>
        <taxon>Fungi</taxon>
        <taxon>Dikarya</taxon>
        <taxon>Basidiomycota</taxon>
        <taxon>Agaricomycotina</taxon>
        <taxon>Agaricomycetes</taxon>
        <taxon>Polyporales</taxon>
        <taxon>Phaeolaceae</taxon>
        <taxon>Wolfiporia</taxon>
    </lineage>
</organism>
<accession>A0A2H3JRD0</accession>
<feature type="transmembrane region" description="Helical" evidence="7">
    <location>
        <begin position="489"/>
        <end position="513"/>
    </location>
</feature>
<feature type="transmembrane region" description="Helical" evidence="7">
    <location>
        <begin position="1084"/>
        <end position="1103"/>
    </location>
</feature>
<dbReference type="NCBIfam" id="TIGR01511">
    <property type="entry name" value="ATPase-IB1_Cu"/>
    <property type="match status" value="1"/>
</dbReference>
<evidence type="ECO:0000256" key="2">
    <source>
        <dbReference type="ARBA" id="ARBA00022692"/>
    </source>
</evidence>
<dbReference type="PRINTS" id="PR00119">
    <property type="entry name" value="CATATPASE"/>
</dbReference>
<dbReference type="Gene3D" id="3.40.1110.10">
    <property type="entry name" value="Calcium-transporting ATPase, cytoplasmic domain N"/>
    <property type="match status" value="1"/>
</dbReference>
<dbReference type="CDD" id="cd00371">
    <property type="entry name" value="HMA"/>
    <property type="match status" value="1"/>
</dbReference>
<evidence type="ECO:0000256" key="1">
    <source>
        <dbReference type="ARBA" id="ARBA00004370"/>
    </source>
</evidence>
<feature type="transmembrane region" description="Helical" evidence="7">
    <location>
        <begin position="525"/>
        <end position="546"/>
    </location>
</feature>
<evidence type="ECO:0000256" key="8">
    <source>
        <dbReference type="SAM" id="MobiDB-lite"/>
    </source>
</evidence>
<evidence type="ECO:0000256" key="4">
    <source>
        <dbReference type="ARBA" id="ARBA00022967"/>
    </source>
</evidence>
<dbReference type="Proteomes" id="UP000218811">
    <property type="component" value="Unassembled WGS sequence"/>
</dbReference>
<dbReference type="InterPro" id="IPR044492">
    <property type="entry name" value="P_typ_ATPase_HD_dom"/>
</dbReference>
<dbReference type="SUPFAM" id="SSF56784">
    <property type="entry name" value="HAD-like"/>
    <property type="match status" value="1"/>
</dbReference>
<dbReference type="InterPro" id="IPR027256">
    <property type="entry name" value="P-typ_ATPase_IB"/>
</dbReference>
<dbReference type="Pfam" id="PF00702">
    <property type="entry name" value="Hydrolase"/>
    <property type="match status" value="1"/>
</dbReference>
<keyword evidence="3 7" id="KW-0479">Metal-binding</keyword>
<dbReference type="Gene3D" id="3.40.50.1000">
    <property type="entry name" value="HAD superfamily/HAD-like"/>
    <property type="match status" value="1"/>
</dbReference>
<comment type="similarity">
    <text evidence="7">Belongs to the cation transport ATPase (P-type) (TC 3.A.3) family. Type IB subfamily.</text>
</comment>
<sequence length="1112" mass="118591">MGMEMENLRGDTEQPRHRYATQTQNTNSSCCDRGSCTCDDDCFDQLARVICAEDAGHIHEHTQDGDNAEDHQDSTDCTTCCADSFVHDGSATSEKAVLHQEHHENPAHIHIVDANCAYTGLRHRVPHGVESSTDHPSLPSKACSQHKSFANKRYGSTLAAFGCICRAMLAHGLQSCCTTKHLQRSRPGSLSARPLNASRTPSVISSRSCKSVASSCNGGGCCGINEEKRKSHESLHSRARRSVDSCCGGGACCASKSASRPSLNTCGGGSCCNSNDSGLNPSFKQTEGAHIEGINIDQLEKGTGLSNEHAILAIRGMTCTGCENKVIRVLRAIPAIRNVKTSLVLCRAEFDFDSSAAELQAVIQTIEKRTGFSVEKIDAGATHDLRLTIARTSIEDFLATKLPDGVEATVRADKDIVAVVYDPRIIGARHVLEYYAVFSPTLAEEPRDPAITAGLKHIRVLAIRNVACAFMTIPVLVMAWAPLPAHPRAYAIASLAFATVVQTAIMGPMYFGAFKSLFFSGLIETDMLVVLSTTAAYVYSVVAFTLSMQGHPLASGEFFETSTLLVQLITLGQLVSAFARQRALEAISIRALQQKTATVVHSDGREEVVDVRLLQYGDHFKVLPDSSIITDGTVRSGQSEVDESMMTGESRPVAKTVGSKVIAGTLNGLSTLIVEVDRLPGENTISGIAEMVDEARFSRARVQAIVDRICGWFVPVILAISTVTFVVWLAVGIAVRRQSRGNAAVAALTYAIAVLAISCPCAIGLAVPIVILIAGGVAARLGLVFKAATTLEMVPKITHVVFDKTGTLTEGRLAVVTSHISDGTTFNVGSVIKVLVKSSRHPVARAVAAHLDGVEVDSTAQLSKVEMVTGQGMQGTLLDTLLRGGSARWLEVENHPMVEPLLTKGLTTFCVIHNGYLIAVFGLEDTLRPESLFVINNLKKRHIEVSILSGDHPSAVAKISSELGIPHDRAKAACMPADKQAYLKALAAKGEKVLFCGDGTNDAIALAQADIGVHLQSDAGAGFAAASAADVVLTRPSLNGILALFELSQAVTRRIRLNFVWSALYNLVAILLAAGAFVDVRIAPAYAGLGEIVSVVPVVLVAFQLKWFKLSA</sequence>
<dbReference type="GO" id="GO:0046872">
    <property type="term" value="F:metal ion binding"/>
    <property type="evidence" value="ECO:0007669"/>
    <property type="project" value="UniProtKB-KW"/>
</dbReference>
<keyword evidence="4" id="KW-1278">Translocase</keyword>
<dbReference type="SFLD" id="SFLDF00027">
    <property type="entry name" value="p-type_atpase"/>
    <property type="match status" value="1"/>
</dbReference>
<dbReference type="InterPro" id="IPR006121">
    <property type="entry name" value="HMA_dom"/>
</dbReference>
<feature type="region of interest" description="Disordered" evidence="8">
    <location>
        <begin position="1"/>
        <end position="20"/>
    </location>
</feature>
<keyword evidence="5 7" id="KW-1133">Transmembrane helix</keyword>
<dbReference type="SFLD" id="SFLDS00003">
    <property type="entry name" value="Haloacid_Dehalogenase"/>
    <property type="match status" value="1"/>
</dbReference>
<proteinExistence type="inferred from homology"/>
<feature type="transmembrane region" description="Helical" evidence="7">
    <location>
        <begin position="747"/>
        <end position="773"/>
    </location>
</feature>
<dbReference type="PROSITE" id="PS00154">
    <property type="entry name" value="ATPASE_E1_E2"/>
    <property type="match status" value="1"/>
</dbReference>
<dbReference type="NCBIfam" id="TIGR01525">
    <property type="entry name" value="ATPase-IB_hvy"/>
    <property type="match status" value="1"/>
</dbReference>
<dbReference type="EMBL" id="KB468157">
    <property type="protein sequence ID" value="PCH44481.1"/>
    <property type="molecule type" value="Genomic_DNA"/>
</dbReference>
<keyword evidence="6 7" id="KW-0472">Membrane</keyword>
<dbReference type="InterPro" id="IPR018303">
    <property type="entry name" value="ATPase_P-typ_P_site"/>
</dbReference>
<protein>
    <submittedName>
        <fullName evidence="10">Copper-translocating P-t</fullName>
    </submittedName>
</protein>
<feature type="transmembrane region" description="Helical" evidence="7">
    <location>
        <begin position="709"/>
        <end position="735"/>
    </location>
</feature>
<keyword evidence="7" id="KW-0067">ATP-binding</keyword>
<dbReference type="Pfam" id="PF00403">
    <property type="entry name" value="HMA"/>
    <property type="match status" value="1"/>
</dbReference>
<feature type="domain" description="HMA" evidence="9">
    <location>
        <begin position="308"/>
        <end position="375"/>
    </location>
</feature>
<gene>
    <name evidence="10" type="ORF">WOLCODRAFT_123657</name>
</gene>
<dbReference type="InterPro" id="IPR023299">
    <property type="entry name" value="ATPase_P-typ_cyto_dom_N"/>
</dbReference>
<dbReference type="Pfam" id="PF24534">
    <property type="entry name" value="HMA_PCA1"/>
    <property type="match status" value="1"/>
</dbReference>
<evidence type="ECO:0000259" key="9">
    <source>
        <dbReference type="PROSITE" id="PS50846"/>
    </source>
</evidence>
<dbReference type="InterPro" id="IPR059000">
    <property type="entry name" value="ATPase_P-type_domA"/>
</dbReference>
<dbReference type="NCBIfam" id="TIGR01494">
    <property type="entry name" value="ATPase_P-type"/>
    <property type="match status" value="1"/>
</dbReference>
<dbReference type="STRING" id="742152.A0A2H3JRD0"/>